<organism evidence="1 2">
    <name type="scientific">Corynebacterium lowii</name>
    <dbReference type="NCBI Taxonomy" id="1544413"/>
    <lineage>
        <taxon>Bacteria</taxon>
        <taxon>Bacillati</taxon>
        <taxon>Actinomycetota</taxon>
        <taxon>Actinomycetes</taxon>
        <taxon>Mycobacteriales</taxon>
        <taxon>Corynebacteriaceae</taxon>
        <taxon>Corynebacterium</taxon>
    </lineage>
</organism>
<sequence length="92" mass="9936">MGEGWGSYRTLTIALFLIDSARSGTRYPVCLQGAPAMFSFQHVASACSPGTWLSVQPQHTAPVRGPTRRPSVPLTAPPAVLRATRKHYTVSL</sequence>
<name>A0A0Q0UET5_9CORY</name>
<evidence type="ECO:0000313" key="2">
    <source>
        <dbReference type="Proteomes" id="UP000050488"/>
    </source>
</evidence>
<proteinExistence type="predicted"/>
<dbReference type="EMBL" id="LKEV01000003">
    <property type="protein sequence ID" value="KQB86400.1"/>
    <property type="molecule type" value="Genomic_DNA"/>
</dbReference>
<comment type="caution">
    <text evidence="1">The sequence shown here is derived from an EMBL/GenBank/DDBJ whole genome shotgun (WGS) entry which is preliminary data.</text>
</comment>
<keyword evidence="2" id="KW-1185">Reference proteome</keyword>
<gene>
    <name evidence="1" type="ORF">Clow_01320</name>
</gene>
<dbReference type="Proteomes" id="UP000050488">
    <property type="component" value="Unassembled WGS sequence"/>
</dbReference>
<protein>
    <submittedName>
        <fullName evidence="1">Uncharacterized protein</fullName>
    </submittedName>
</protein>
<dbReference type="STRING" id="1544413.Clow_01320"/>
<reference evidence="1 2" key="1">
    <citation type="submission" date="2015-10" db="EMBL/GenBank/DDBJ databases">
        <title>Corynebacteirum lowii and Corynebacterium oculi species nova, derived from human clinical disease and and emended description of Corynebacterium mastiditis.</title>
        <authorList>
            <person name="Bernard K."/>
            <person name="Pacheco A.L."/>
            <person name="Mcdougall C."/>
            <person name="Burtx T."/>
            <person name="Weibe D."/>
            <person name="Tyler S."/>
            <person name="Olson A.B."/>
            <person name="Cnockaert M."/>
            <person name="Eguchi H."/>
            <person name="Kuwahara T."/>
            <person name="Nakayama-Imaohji H."/>
            <person name="Boudewijins M."/>
            <person name="Van Hoecke F."/>
            <person name="Bernier A.-M."/>
            <person name="Vandamme P."/>
        </authorList>
    </citation>
    <scope>NUCLEOTIDE SEQUENCE [LARGE SCALE GENOMIC DNA]</scope>
    <source>
        <strain evidence="1 2">NML 130206</strain>
    </source>
</reference>
<evidence type="ECO:0000313" key="1">
    <source>
        <dbReference type="EMBL" id="KQB86400.1"/>
    </source>
</evidence>
<dbReference type="PATRIC" id="fig|1544413.3.peg.1327"/>
<dbReference type="AlphaFoldDB" id="A0A0Q0UET5"/>
<accession>A0A0Q0UET5</accession>